<dbReference type="PRINTS" id="PR00926">
    <property type="entry name" value="MITOCARRIER"/>
</dbReference>
<keyword evidence="6" id="KW-0999">Mitochondrion inner membrane</keyword>
<dbReference type="PANTHER" id="PTHR45624">
    <property type="entry name" value="MITOCHONDRIAL BASIC AMINO ACIDS TRANSPORTER-RELATED"/>
    <property type="match status" value="1"/>
</dbReference>
<keyword evidence="9 10" id="KW-0472">Membrane</keyword>
<evidence type="ECO:0000256" key="8">
    <source>
        <dbReference type="ARBA" id="ARBA00023128"/>
    </source>
</evidence>
<evidence type="ECO:0000313" key="14">
    <source>
        <dbReference type="Proteomes" id="UP000290900"/>
    </source>
</evidence>
<dbReference type="STRING" id="13370.A0A448YTG4"/>
<reference evidence="13 14" key="1">
    <citation type="submission" date="2018-12" db="EMBL/GenBank/DDBJ databases">
        <authorList>
            <person name="Tiukova I."/>
            <person name="Dainat J."/>
        </authorList>
    </citation>
    <scope>NUCLEOTIDE SEQUENCE [LARGE SCALE GENOMIC DNA]</scope>
</reference>
<comment type="similarity">
    <text evidence="2 11">Belongs to the mitochondrial carrier (TC 2.A.29) family.</text>
</comment>
<dbReference type="Gene3D" id="1.50.40.10">
    <property type="entry name" value="Mitochondrial carrier domain"/>
    <property type="match status" value="1"/>
</dbReference>
<keyword evidence="3 11" id="KW-0813">Transport</keyword>
<dbReference type="EMBL" id="CAACVR010000075">
    <property type="protein sequence ID" value="VEU24201.1"/>
    <property type="molecule type" value="Genomic_DNA"/>
</dbReference>
<dbReference type="InterPro" id="IPR018108">
    <property type="entry name" value="MCP_transmembrane"/>
</dbReference>
<dbReference type="GO" id="GO:0022857">
    <property type="term" value="F:transmembrane transporter activity"/>
    <property type="evidence" value="ECO:0007669"/>
    <property type="project" value="TreeGrafter"/>
</dbReference>
<keyword evidence="14" id="KW-1185">Reference proteome</keyword>
<keyword evidence="5" id="KW-0677">Repeat</keyword>
<dbReference type="InterPro" id="IPR050567">
    <property type="entry name" value="Mitochondrial_Carrier"/>
</dbReference>
<dbReference type="PANTHER" id="PTHR45624:SF9">
    <property type="entry name" value="CARRIER PROTEIN, PUTATIVE (AFU_ORTHOLOGUE AFUA_4G06390)-RELATED"/>
    <property type="match status" value="1"/>
</dbReference>
<evidence type="ECO:0000256" key="5">
    <source>
        <dbReference type="ARBA" id="ARBA00022737"/>
    </source>
</evidence>
<dbReference type="GO" id="GO:0005743">
    <property type="term" value="C:mitochondrial inner membrane"/>
    <property type="evidence" value="ECO:0007669"/>
    <property type="project" value="UniProtKB-SubCell"/>
</dbReference>
<evidence type="ECO:0000256" key="4">
    <source>
        <dbReference type="ARBA" id="ARBA00022692"/>
    </source>
</evidence>
<dbReference type="OrthoDB" id="2382881at2759"/>
<dbReference type="InParanoid" id="A0A448YTG4"/>
<keyword evidence="4 10" id="KW-0812">Transmembrane</keyword>
<dbReference type="Pfam" id="PF00153">
    <property type="entry name" value="Mito_carr"/>
    <property type="match status" value="3"/>
</dbReference>
<sequence length="364" mass="39755">MSTADDWNDTNDDSTVQTTTIPAITGQIIYVDPMFRMPGFLAAYKVPILSYSASLVSTAIGFPLDSIKTRMQTHNFRSALECFQFTVKYEGFAGLFRGIVAPLVSTSFSRSLGVSIFAASKPIVSSLMAPVWGKEPLVSVSKSSNHQLAAVINNIPVSFVSGCLAGAVVSTFACPFELTKIFQQIIMLVNSDTRTNMKSERLPTRLFDVFRSILDHEGFKGLYSGYRYHLLRDSCSSGLFYGIYETVKLGLQSLSTNAVHKGIMDGSLGDKINLICVPVAGAMAGCLSWVTVFPIDTVKSKYQRDVVGNIVRARSGLPKLPVVAKPLRFPTRDMYKGLGPSITRSILTTAIFFSLFEGLMKNIA</sequence>
<evidence type="ECO:0000256" key="7">
    <source>
        <dbReference type="ARBA" id="ARBA00022989"/>
    </source>
</evidence>
<name>A0A448YTG4_BRENA</name>
<feature type="repeat" description="Solcar" evidence="10">
    <location>
        <begin position="272"/>
        <end position="362"/>
    </location>
</feature>
<evidence type="ECO:0000256" key="1">
    <source>
        <dbReference type="ARBA" id="ARBA00004448"/>
    </source>
</evidence>
<keyword evidence="7 12" id="KW-1133">Transmembrane helix</keyword>
<protein>
    <submittedName>
        <fullName evidence="13">DEKNAAC105364</fullName>
    </submittedName>
</protein>
<proteinExistence type="inferred from homology"/>
<evidence type="ECO:0000256" key="11">
    <source>
        <dbReference type="RuleBase" id="RU000488"/>
    </source>
</evidence>
<keyword evidence="8" id="KW-0496">Mitochondrion</keyword>
<dbReference type="InterPro" id="IPR023395">
    <property type="entry name" value="MCP_dom_sf"/>
</dbReference>
<dbReference type="Proteomes" id="UP000290900">
    <property type="component" value="Unassembled WGS sequence"/>
</dbReference>
<evidence type="ECO:0000256" key="10">
    <source>
        <dbReference type="PROSITE-ProRule" id="PRU00282"/>
    </source>
</evidence>
<evidence type="ECO:0000256" key="6">
    <source>
        <dbReference type="ARBA" id="ARBA00022792"/>
    </source>
</evidence>
<evidence type="ECO:0000256" key="3">
    <source>
        <dbReference type="ARBA" id="ARBA00022448"/>
    </source>
</evidence>
<feature type="repeat" description="Solcar" evidence="10">
    <location>
        <begin position="153"/>
        <end position="250"/>
    </location>
</feature>
<gene>
    <name evidence="13" type="ORF">BRENAR_LOCUS4929</name>
</gene>
<evidence type="ECO:0000256" key="12">
    <source>
        <dbReference type="SAM" id="Phobius"/>
    </source>
</evidence>
<accession>A0A448YTG4</accession>
<dbReference type="SUPFAM" id="SSF103506">
    <property type="entry name" value="Mitochondrial carrier"/>
    <property type="match status" value="1"/>
</dbReference>
<dbReference type="InterPro" id="IPR002067">
    <property type="entry name" value="MCP"/>
</dbReference>
<evidence type="ECO:0000256" key="2">
    <source>
        <dbReference type="ARBA" id="ARBA00006375"/>
    </source>
</evidence>
<evidence type="ECO:0000256" key="9">
    <source>
        <dbReference type="ARBA" id="ARBA00023136"/>
    </source>
</evidence>
<dbReference type="AlphaFoldDB" id="A0A448YTG4"/>
<feature type="transmembrane region" description="Helical" evidence="12">
    <location>
        <begin position="42"/>
        <end position="64"/>
    </location>
</feature>
<evidence type="ECO:0000313" key="13">
    <source>
        <dbReference type="EMBL" id="VEU24201.1"/>
    </source>
</evidence>
<organism evidence="13 14">
    <name type="scientific">Brettanomyces naardenensis</name>
    <name type="common">Yeast</name>
    <dbReference type="NCBI Taxonomy" id="13370"/>
    <lineage>
        <taxon>Eukaryota</taxon>
        <taxon>Fungi</taxon>
        <taxon>Dikarya</taxon>
        <taxon>Ascomycota</taxon>
        <taxon>Saccharomycotina</taxon>
        <taxon>Pichiomycetes</taxon>
        <taxon>Pichiales</taxon>
        <taxon>Pichiaceae</taxon>
        <taxon>Brettanomyces</taxon>
    </lineage>
</organism>
<dbReference type="PROSITE" id="PS50920">
    <property type="entry name" value="SOLCAR"/>
    <property type="match status" value="3"/>
</dbReference>
<feature type="repeat" description="Solcar" evidence="10">
    <location>
        <begin position="41"/>
        <end position="123"/>
    </location>
</feature>
<comment type="subcellular location">
    <subcellularLocation>
        <location evidence="1">Mitochondrion inner membrane</location>
        <topology evidence="1">Multi-pass membrane protein</topology>
    </subcellularLocation>
</comment>